<proteinExistence type="predicted"/>
<sequence>MGLFSKRTEKKTYDRSNQKPVIKASICNGEQVAGFKDIHTGKIEEVMLIRRAEDLETFKTMYGIEGEITKEY</sequence>
<reference evidence="1 2" key="1">
    <citation type="submission" date="2019-08" db="EMBL/GenBank/DDBJ databases">
        <title>In-depth cultivation of the pig gut microbiome towards novel bacterial diversity and tailored functional studies.</title>
        <authorList>
            <person name="Wylensek D."/>
            <person name="Hitch T.C.A."/>
            <person name="Clavel T."/>
        </authorList>
    </citation>
    <scope>NUCLEOTIDE SEQUENCE [LARGE SCALE GENOMIC DNA]</scope>
    <source>
        <strain evidence="1 2">WCA3-601-WT-6H</strain>
    </source>
</reference>
<dbReference type="AlphaFoldDB" id="A0A6L5YFI9"/>
<dbReference type="RefSeq" id="WP_022154569.1">
    <property type="nucleotide sequence ID" value="NZ_DAWCKG010000180.1"/>
</dbReference>
<dbReference type="EMBL" id="VUMU01000001">
    <property type="protein sequence ID" value="MST56873.1"/>
    <property type="molecule type" value="Genomic_DNA"/>
</dbReference>
<comment type="caution">
    <text evidence="1">The sequence shown here is derived from an EMBL/GenBank/DDBJ whole genome shotgun (WGS) entry which is preliminary data.</text>
</comment>
<evidence type="ECO:0000313" key="1">
    <source>
        <dbReference type="EMBL" id="MST56873.1"/>
    </source>
</evidence>
<accession>A0A6L5YFI9</accession>
<organism evidence="1 2">
    <name type="scientific">Waltera intestinalis</name>
    <dbReference type="NCBI Taxonomy" id="2606635"/>
    <lineage>
        <taxon>Bacteria</taxon>
        <taxon>Bacillati</taxon>
        <taxon>Bacillota</taxon>
        <taxon>Clostridia</taxon>
        <taxon>Lachnospirales</taxon>
        <taxon>Lachnospiraceae</taxon>
        <taxon>Waltera</taxon>
    </lineage>
</organism>
<name>A0A6L5YFI9_9FIRM</name>
<protein>
    <submittedName>
        <fullName evidence="1">Aspartate dehydrogenase</fullName>
    </submittedName>
</protein>
<dbReference type="Proteomes" id="UP000476055">
    <property type="component" value="Unassembled WGS sequence"/>
</dbReference>
<evidence type="ECO:0000313" key="2">
    <source>
        <dbReference type="Proteomes" id="UP000476055"/>
    </source>
</evidence>
<keyword evidence="2" id="KW-1185">Reference proteome</keyword>
<gene>
    <name evidence="1" type="ORF">FYJ59_01170</name>
</gene>